<dbReference type="Gene3D" id="3.40.190.10">
    <property type="entry name" value="Periplasmic binding protein-like II"/>
    <property type="match status" value="1"/>
</dbReference>
<evidence type="ECO:0000256" key="1">
    <source>
        <dbReference type="ARBA" id="ARBA00022475"/>
    </source>
</evidence>
<protein>
    <submittedName>
        <fullName evidence="7">Extracellular solute-binding protein</fullName>
    </submittedName>
</protein>
<dbReference type="RefSeq" id="WP_311039515.1">
    <property type="nucleotide sequence ID" value="NZ_CP117522.1"/>
</dbReference>
<dbReference type="SUPFAM" id="SSF53850">
    <property type="entry name" value="Periplasmic binding protein-like II"/>
    <property type="match status" value="1"/>
</dbReference>
<name>A0ABY9VB13_9ACTN</name>
<keyword evidence="8" id="KW-1185">Reference proteome</keyword>
<evidence type="ECO:0000256" key="4">
    <source>
        <dbReference type="ARBA" id="ARBA00023139"/>
    </source>
</evidence>
<evidence type="ECO:0000313" key="8">
    <source>
        <dbReference type="Proteomes" id="UP001305606"/>
    </source>
</evidence>
<dbReference type="PANTHER" id="PTHR43649">
    <property type="entry name" value="ARABINOSE-BINDING PROTEIN-RELATED"/>
    <property type="match status" value="1"/>
</dbReference>
<evidence type="ECO:0000256" key="2">
    <source>
        <dbReference type="ARBA" id="ARBA00022729"/>
    </source>
</evidence>
<keyword evidence="1" id="KW-1003">Cell membrane</keyword>
<feature type="chain" id="PRO_5045112313" evidence="6">
    <location>
        <begin position="24"/>
        <end position="434"/>
    </location>
</feature>
<reference evidence="7 8" key="1">
    <citation type="submission" date="2023-02" db="EMBL/GenBank/DDBJ databases">
        <title>Streptomyces sp. SCA4-21 with antifungal activity against Fusarium oxysporum f. sp. cubense, Streptomyces sp. SCA2-17 with antifungal activity against Fusarium oxysporum f. sp. cubense.</title>
        <authorList>
            <person name="Qi D."/>
        </authorList>
    </citation>
    <scope>NUCLEOTIDE SEQUENCE [LARGE SCALE GENOMIC DNA]</scope>
    <source>
        <strain evidence="7 8">SCA4-21</strain>
    </source>
</reference>
<keyword evidence="5" id="KW-0449">Lipoprotein</keyword>
<feature type="signal peptide" evidence="6">
    <location>
        <begin position="1"/>
        <end position="23"/>
    </location>
</feature>
<evidence type="ECO:0000256" key="6">
    <source>
        <dbReference type="SAM" id="SignalP"/>
    </source>
</evidence>
<evidence type="ECO:0000313" key="7">
    <source>
        <dbReference type="EMBL" id="WNF01191.1"/>
    </source>
</evidence>
<dbReference type="PANTHER" id="PTHR43649:SF33">
    <property type="entry name" value="POLYGALACTURONAN_RHAMNOGALACTURONAN-BINDING PROTEIN YTCQ"/>
    <property type="match status" value="1"/>
</dbReference>
<dbReference type="Proteomes" id="UP001305606">
    <property type="component" value="Chromosome"/>
</dbReference>
<keyword evidence="3" id="KW-0472">Membrane</keyword>
<keyword evidence="2 6" id="KW-0732">Signal</keyword>
<accession>A0ABY9VB13</accession>
<dbReference type="InterPro" id="IPR050490">
    <property type="entry name" value="Bact_solute-bd_prot1"/>
</dbReference>
<gene>
    <name evidence="7" type="ORF">PS467_40545</name>
</gene>
<evidence type="ECO:0000256" key="5">
    <source>
        <dbReference type="ARBA" id="ARBA00023288"/>
    </source>
</evidence>
<keyword evidence="4" id="KW-0564">Palmitate</keyword>
<proteinExistence type="predicted"/>
<dbReference type="Pfam" id="PF01547">
    <property type="entry name" value="SBP_bac_1"/>
    <property type="match status" value="1"/>
</dbReference>
<dbReference type="PROSITE" id="PS51257">
    <property type="entry name" value="PROKAR_LIPOPROTEIN"/>
    <property type="match status" value="1"/>
</dbReference>
<dbReference type="InterPro" id="IPR006059">
    <property type="entry name" value="SBP"/>
</dbReference>
<dbReference type="EMBL" id="CP117522">
    <property type="protein sequence ID" value="WNF01191.1"/>
    <property type="molecule type" value="Genomic_DNA"/>
</dbReference>
<organism evidence="7 8">
    <name type="scientific">Streptomyces luomodiensis</name>
    <dbReference type="NCBI Taxonomy" id="3026192"/>
    <lineage>
        <taxon>Bacteria</taxon>
        <taxon>Bacillati</taxon>
        <taxon>Actinomycetota</taxon>
        <taxon>Actinomycetes</taxon>
        <taxon>Kitasatosporales</taxon>
        <taxon>Streptomycetaceae</taxon>
        <taxon>Streptomyces</taxon>
    </lineage>
</organism>
<evidence type="ECO:0000256" key="3">
    <source>
        <dbReference type="ARBA" id="ARBA00023136"/>
    </source>
</evidence>
<sequence length="434" mass="46819">MKSVGRRTAFTAGLAAGSLMLSACVTGGGGGGSTGTSSDGKLSGKITFQTWNLKNDKFTPYFNDLIAAFEKAHPGTDITWVDQPAEGYQDKLSADAAAGSLPDVVDMGPEAAYTLAQAGVLLDLNKTDAEAKRAYLGKAWEAMTFKGLGGGTYGYPWYLNTGPSFFNKALFKKCGLNPDKLPANYDELFDQAETMAENCSDTMMIARMPAIETFGEYGVPLMDKRGEKFTYNDAKGVEYVERFRKLYAKKGMDEEALNNLQTKEAEEFKAGHVAYLPGSSYTLGDLKATAPEVYKNLGIGPRISNSAPNMYIESLVVNAGSKNQALASAFAKYVTNSAHQLSFAKKASVFPSSAGTLDDPYFTKDDGDLATEVRLESAEQVKKAVVWWPPAFSGAADSQTLREQIAQALLGKKSAKKALDDSVRYSNERLDADK</sequence>